<sequence length="77" mass="8371">MATWLYYHAGTPCACARSKYPTVRNCCKIVQNELHECERPAQGCRDNVGVLTRGSQSGICGACCRCVGSLGMEREGL</sequence>
<organism evidence="1 2">
    <name type="scientific">Haematococcus lacustris</name>
    <name type="common">Green alga</name>
    <name type="synonym">Haematococcus pluvialis</name>
    <dbReference type="NCBI Taxonomy" id="44745"/>
    <lineage>
        <taxon>Eukaryota</taxon>
        <taxon>Viridiplantae</taxon>
        <taxon>Chlorophyta</taxon>
        <taxon>core chlorophytes</taxon>
        <taxon>Chlorophyceae</taxon>
        <taxon>CS clade</taxon>
        <taxon>Chlamydomonadales</taxon>
        <taxon>Haematococcaceae</taxon>
        <taxon>Haematococcus</taxon>
    </lineage>
</organism>
<accession>A0A699ZPS7</accession>
<dbReference type="AlphaFoldDB" id="A0A699ZPS7"/>
<name>A0A699ZPS7_HAELA</name>
<proteinExistence type="predicted"/>
<dbReference type="Proteomes" id="UP000485058">
    <property type="component" value="Unassembled WGS sequence"/>
</dbReference>
<evidence type="ECO:0000313" key="2">
    <source>
        <dbReference type="Proteomes" id="UP000485058"/>
    </source>
</evidence>
<protein>
    <submittedName>
        <fullName evidence="1">Uncharacterized protein</fullName>
    </submittedName>
</protein>
<evidence type="ECO:0000313" key="1">
    <source>
        <dbReference type="EMBL" id="GFH24261.1"/>
    </source>
</evidence>
<keyword evidence="2" id="KW-1185">Reference proteome</keyword>
<gene>
    <name evidence="1" type="ORF">HaLaN_22021</name>
</gene>
<reference evidence="1 2" key="1">
    <citation type="submission" date="2020-02" db="EMBL/GenBank/DDBJ databases">
        <title>Draft genome sequence of Haematococcus lacustris strain NIES-144.</title>
        <authorList>
            <person name="Morimoto D."/>
            <person name="Nakagawa S."/>
            <person name="Yoshida T."/>
            <person name="Sawayama S."/>
        </authorList>
    </citation>
    <scope>NUCLEOTIDE SEQUENCE [LARGE SCALE GENOMIC DNA]</scope>
    <source>
        <strain evidence="1 2">NIES-144</strain>
    </source>
</reference>
<dbReference type="EMBL" id="BLLF01002485">
    <property type="protein sequence ID" value="GFH24261.1"/>
    <property type="molecule type" value="Genomic_DNA"/>
</dbReference>
<comment type="caution">
    <text evidence="1">The sequence shown here is derived from an EMBL/GenBank/DDBJ whole genome shotgun (WGS) entry which is preliminary data.</text>
</comment>